<organism evidence="1">
    <name type="scientific">marine sediment metagenome</name>
    <dbReference type="NCBI Taxonomy" id="412755"/>
    <lineage>
        <taxon>unclassified sequences</taxon>
        <taxon>metagenomes</taxon>
        <taxon>ecological metagenomes</taxon>
    </lineage>
</organism>
<comment type="caution">
    <text evidence="1">The sequence shown here is derived from an EMBL/GenBank/DDBJ whole genome shotgun (WGS) entry which is preliminary data.</text>
</comment>
<reference evidence="1" key="1">
    <citation type="journal article" date="2015" name="Nature">
        <title>Complex archaea that bridge the gap between prokaryotes and eukaryotes.</title>
        <authorList>
            <person name="Spang A."/>
            <person name="Saw J.H."/>
            <person name="Jorgensen S.L."/>
            <person name="Zaremba-Niedzwiedzka K."/>
            <person name="Martijn J."/>
            <person name="Lind A.E."/>
            <person name="van Eijk R."/>
            <person name="Schleper C."/>
            <person name="Guy L."/>
            <person name="Ettema T.J."/>
        </authorList>
    </citation>
    <scope>NUCLEOTIDE SEQUENCE</scope>
</reference>
<dbReference type="PROSITE" id="PS00018">
    <property type="entry name" value="EF_HAND_1"/>
    <property type="match status" value="1"/>
</dbReference>
<proteinExistence type="predicted"/>
<evidence type="ECO:0000313" key="1">
    <source>
        <dbReference type="EMBL" id="KKN02308.1"/>
    </source>
</evidence>
<dbReference type="InterPro" id="IPR018247">
    <property type="entry name" value="EF_Hand_1_Ca_BS"/>
</dbReference>
<gene>
    <name evidence="1" type="ORF">LCGC14_1118970</name>
</gene>
<accession>A0A0F9QAE4</accession>
<name>A0A0F9QAE4_9ZZZZ</name>
<dbReference type="EMBL" id="LAZR01005162">
    <property type="protein sequence ID" value="KKN02308.1"/>
    <property type="molecule type" value="Genomic_DNA"/>
</dbReference>
<protein>
    <submittedName>
        <fullName evidence="1">Uncharacterized protein</fullName>
    </submittedName>
</protein>
<dbReference type="AlphaFoldDB" id="A0A0F9QAE4"/>
<sequence>MCSLSGKEFIGAAVDENTPLNIRWVEYGGTYGELCHEEIIVVEGGPTGIQIDLIDPRFPDEPGIFLIGDINKEGDISGEEYMMITNWVVTRYRRLLTAKNLE</sequence>